<proteinExistence type="predicted"/>
<dbReference type="InterPro" id="IPR021457">
    <property type="entry name" value="DUF3108"/>
</dbReference>
<dbReference type="Proteomes" id="UP000315439">
    <property type="component" value="Unassembled WGS sequence"/>
</dbReference>
<dbReference type="Pfam" id="PF11306">
    <property type="entry name" value="DUF3108"/>
    <property type="match status" value="1"/>
</dbReference>
<dbReference type="EMBL" id="VIKS01000009">
    <property type="protein sequence ID" value="TQV87027.1"/>
    <property type="molecule type" value="Genomic_DNA"/>
</dbReference>
<organism evidence="2 3">
    <name type="scientific">Aliikangiella coralliicola</name>
    <dbReference type="NCBI Taxonomy" id="2592383"/>
    <lineage>
        <taxon>Bacteria</taxon>
        <taxon>Pseudomonadati</taxon>
        <taxon>Pseudomonadota</taxon>
        <taxon>Gammaproteobacteria</taxon>
        <taxon>Oceanospirillales</taxon>
        <taxon>Pleioneaceae</taxon>
        <taxon>Aliikangiella</taxon>
    </lineage>
</organism>
<evidence type="ECO:0000256" key="1">
    <source>
        <dbReference type="SAM" id="MobiDB-lite"/>
    </source>
</evidence>
<sequence>MVESLLNIPVLLAVSASTATSFPLSFTSVYEGSEYAVLNGEARIEFVRSNNYIKYSLKAKGSLLFFSVHKTYDCSVLKIEGDSIVPLEYLHTDSKESKNNVKTIFDWNNKTITTTRGLDRVSVLNDVDSTLWDPLSAQVYLMKLASSQTVGFTHDYQVIEKGRVNPQQAHFEKMMKYETEFKELDTLKVVSKADVGGGTLWLAKNYAWIPAAIEIDGITIELKSEPIIVYPAESSSQRELVESSTTDLIKPEQSEPEPVNSQAPRC</sequence>
<evidence type="ECO:0000313" key="3">
    <source>
        <dbReference type="Proteomes" id="UP000315439"/>
    </source>
</evidence>
<evidence type="ECO:0000313" key="2">
    <source>
        <dbReference type="EMBL" id="TQV87027.1"/>
    </source>
</evidence>
<reference evidence="2 3" key="1">
    <citation type="submission" date="2019-07" db="EMBL/GenBank/DDBJ databases">
        <title>Draft genome for Aliikangiella sp. M105.</title>
        <authorList>
            <person name="Wang G."/>
        </authorList>
    </citation>
    <scope>NUCLEOTIDE SEQUENCE [LARGE SCALE GENOMIC DNA]</scope>
    <source>
        <strain evidence="2 3">M105</strain>
    </source>
</reference>
<feature type="region of interest" description="Disordered" evidence="1">
    <location>
        <begin position="234"/>
        <end position="266"/>
    </location>
</feature>
<comment type="caution">
    <text evidence="2">The sequence shown here is derived from an EMBL/GenBank/DDBJ whole genome shotgun (WGS) entry which is preliminary data.</text>
</comment>
<name>A0A545UC44_9GAMM</name>
<protein>
    <submittedName>
        <fullName evidence="2">DUF3108 domain-containing protein</fullName>
    </submittedName>
</protein>
<feature type="compositionally biased region" description="Polar residues" evidence="1">
    <location>
        <begin position="234"/>
        <end position="247"/>
    </location>
</feature>
<accession>A0A545UC44</accession>
<dbReference type="RefSeq" id="WP_142894611.1">
    <property type="nucleotide sequence ID" value="NZ_ML660165.1"/>
</dbReference>
<gene>
    <name evidence="2" type="ORF">FLL46_14570</name>
</gene>
<dbReference type="OrthoDB" id="6007799at2"/>
<keyword evidence="3" id="KW-1185">Reference proteome</keyword>
<dbReference type="AlphaFoldDB" id="A0A545UC44"/>